<sequence>MSDEILDIARGNVRLADGVRERLRLLLKHENEKIREMARDALDGASLRQMAASRVYAPMRWALKSESSGRSISK</sequence>
<reference evidence="1 2" key="1">
    <citation type="submission" date="2018-05" db="EMBL/GenBank/DDBJ databases">
        <title>Genomic Encyclopedia of Archaeal and Bacterial Type Strains, Phase II (KMG-II): from individual species to whole genera.</title>
        <authorList>
            <person name="Goeker M."/>
        </authorList>
    </citation>
    <scope>NUCLEOTIDE SEQUENCE [LARGE SCALE GENOMIC DNA]</scope>
    <source>
        <strain evidence="1 2">DSM 45184</strain>
    </source>
</reference>
<name>A0A316F5X9_9ACTN</name>
<evidence type="ECO:0000313" key="1">
    <source>
        <dbReference type="EMBL" id="PWK39193.1"/>
    </source>
</evidence>
<gene>
    <name evidence="1" type="ORF">BC793_12329</name>
</gene>
<protein>
    <submittedName>
        <fullName evidence="1">Uncharacterized protein</fullName>
    </submittedName>
</protein>
<organism evidence="1 2">
    <name type="scientific">Actinoplanes xinjiangensis</name>
    <dbReference type="NCBI Taxonomy" id="512350"/>
    <lineage>
        <taxon>Bacteria</taxon>
        <taxon>Bacillati</taxon>
        <taxon>Actinomycetota</taxon>
        <taxon>Actinomycetes</taxon>
        <taxon>Micromonosporales</taxon>
        <taxon>Micromonosporaceae</taxon>
        <taxon>Actinoplanes</taxon>
    </lineage>
</organism>
<comment type="caution">
    <text evidence="1">The sequence shown here is derived from an EMBL/GenBank/DDBJ whole genome shotgun (WGS) entry which is preliminary data.</text>
</comment>
<accession>A0A316F5X9</accession>
<dbReference type="AlphaFoldDB" id="A0A316F5X9"/>
<dbReference type="EMBL" id="QGGR01000023">
    <property type="protein sequence ID" value="PWK39193.1"/>
    <property type="molecule type" value="Genomic_DNA"/>
</dbReference>
<keyword evidence="2" id="KW-1185">Reference proteome</keyword>
<evidence type="ECO:0000313" key="2">
    <source>
        <dbReference type="Proteomes" id="UP000245697"/>
    </source>
</evidence>
<proteinExistence type="predicted"/>
<dbReference type="Proteomes" id="UP000245697">
    <property type="component" value="Unassembled WGS sequence"/>
</dbReference>